<dbReference type="Gene3D" id="3.40.50.300">
    <property type="entry name" value="P-loop containing nucleotide triphosphate hydrolases"/>
    <property type="match status" value="2"/>
</dbReference>
<feature type="binding site" evidence="12">
    <location>
        <position position="452"/>
    </location>
    <ligand>
        <name>Zn(2+)</name>
        <dbReference type="ChEBI" id="CHEBI:29105"/>
        <label>1</label>
    </ligand>
</feature>
<evidence type="ECO:0000256" key="11">
    <source>
        <dbReference type="ARBA" id="ARBA00048988"/>
    </source>
</evidence>
<dbReference type="FunFam" id="3.40.50.300:FF:000489">
    <property type="entry name" value="Primosome assembly protein PriA"/>
    <property type="match status" value="1"/>
</dbReference>
<dbReference type="AlphaFoldDB" id="A0A7X1AZT1"/>
<comment type="cofactor">
    <cofactor evidence="12">
        <name>Zn(2+)</name>
        <dbReference type="ChEBI" id="CHEBI:29105"/>
    </cofactor>
    <text evidence="12">Binds 2 zinc ions per subunit.</text>
</comment>
<evidence type="ECO:0000256" key="8">
    <source>
        <dbReference type="ARBA" id="ARBA00022840"/>
    </source>
</evidence>
<feature type="binding site" evidence="12">
    <location>
        <position position="479"/>
    </location>
    <ligand>
        <name>Zn(2+)</name>
        <dbReference type="ChEBI" id="CHEBI:29105"/>
        <label>2</label>
    </ligand>
</feature>
<comment type="catalytic activity">
    <reaction evidence="11 12">
        <text>ATP + H2O = ADP + phosphate + H(+)</text>
        <dbReference type="Rhea" id="RHEA:13065"/>
        <dbReference type="ChEBI" id="CHEBI:15377"/>
        <dbReference type="ChEBI" id="CHEBI:15378"/>
        <dbReference type="ChEBI" id="CHEBI:30616"/>
        <dbReference type="ChEBI" id="CHEBI:43474"/>
        <dbReference type="ChEBI" id="CHEBI:456216"/>
        <dbReference type="EC" id="5.6.2.4"/>
    </reaction>
</comment>
<dbReference type="GO" id="GO:0008270">
    <property type="term" value="F:zinc ion binding"/>
    <property type="evidence" value="ECO:0007669"/>
    <property type="project" value="UniProtKB-UniRule"/>
</dbReference>
<dbReference type="PROSITE" id="PS51192">
    <property type="entry name" value="HELICASE_ATP_BIND_1"/>
    <property type="match status" value="1"/>
</dbReference>
<dbReference type="InterPro" id="IPR041222">
    <property type="entry name" value="PriA_3primeBD"/>
</dbReference>
<comment type="function">
    <text evidence="12">Initiates the restart of stalled replication forks, which reloads the replicative helicase on sites other than the origin of replication. Recognizes and binds to abandoned replication forks and remodels them to uncover a helicase loading site. Promotes assembly of the primosome at these replication forks.</text>
</comment>
<dbReference type="Gene3D" id="3.40.1440.60">
    <property type="entry name" value="PriA, 3(prime) DNA-binding domain"/>
    <property type="match status" value="1"/>
</dbReference>
<dbReference type="GO" id="GO:0005524">
    <property type="term" value="F:ATP binding"/>
    <property type="evidence" value="ECO:0007669"/>
    <property type="project" value="UniProtKB-UniRule"/>
</dbReference>
<dbReference type="GO" id="GO:0006269">
    <property type="term" value="P:DNA replication, synthesis of primer"/>
    <property type="evidence" value="ECO:0007669"/>
    <property type="project" value="UniProtKB-KW"/>
</dbReference>
<evidence type="ECO:0000256" key="3">
    <source>
        <dbReference type="ARBA" id="ARBA00022723"/>
    </source>
</evidence>
<keyword evidence="8 12" id="KW-0067">ATP-binding</keyword>
<feature type="binding site" evidence="12">
    <location>
        <position position="461"/>
    </location>
    <ligand>
        <name>Zn(2+)</name>
        <dbReference type="ChEBI" id="CHEBI:29105"/>
        <label>2</label>
    </ligand>
</feature>
<protein>
    <recommendedName>
        <fullName evidence="12">Replication restart protein PriA</fullName>
    </recommendedName>
    <alternativeName>
        <fullName evidence="12">ATP-dependent DNA helicase PriA</fullName>
        <ecNumber evidence="12">5.6.2.4</ecNumber>
    </alternativeName>
    <alternativeName>
        <fullName evidence="12">DNA 3'-5' helicase PriA</fullName>
    </alternativeName>
</protein>
<dbReference type="Pfam" id="PF00271">
    <property type="entry name" value="Helicase_C"/>
    <property type="match status" value="1"/>
</dbReference>
<dbReference type="RefSeq" id="WP_185692648.1">
    <property type="nucleotide sequence ID" value="NZ_JACHVA010000080.1"/>
</dbReference>
<keyword evidence="6 12" id="KW-0347">Helicase</keyword>
<keyword evidence="10 12" id="KW-0413">Isomerase</keyword>
<gene>
    <name evidence="12 15" type="primary">priA</name>
    <name evidence="15" type="ORF">H5P30_09160</name>
</gene>
<sequence length="741" mass="82765">MAEVVPLSRGDLRLTYRIPSALQPLLPGTLVIVPLQRRREKAVVVKLTDVCDFPQNKLLNISGLLSEGSVLPPDLLKLATWMAGYYMAPFRTVVEAMVPAPVREGKGQMRETMIEAIRPVEKETLEALNKAARRQGELLQFLLQQTKAQPRSLVLKRMNMSASVAEGLVEKGLAKCHSESRVRESYQDGLDAEAVTASGPPALTEEQEAAFTRLEEVRKEGGFACWLLHGVTGSGKTEVYLRLMEKTLEEGGQVLFLVPEIALAPQTVARVRSRLVSTGANVVVWHSNLSAGQRADAFREVAEGRANVVVGARSAVFAPFPDLRLVLVDEEHEPAYKQEETPRYHGRDVAIMRAFDRKVMCLLGSATPALETLYNVRAEKFGVVKLTKRVDDRQMPLLHVVDLRRARAAGKGGGLFSPLLRDKMIDRLEKGEQTILFLNRRGYSTTALCPSCGHVVECPHCSVGLTLHRTDNRMRCHLCGYEKEAPTYCPSCRSPDFKWKGSGTQKVEAAVQALLPKARVVRLDADSARKRNHFRSVLQNFRKGKIDVLVGTQMIAKGLDFPNVTLVGLIDADLSLHQEDFRAAERTFQLIVQVSGRSGRGDRAGEVVVQTLTPHAPPIQFARRQDFDGFLDEELSLREEFRYPPYRHLIRQVLQGRNEEKIWFVAEKWAEEAEKTLGADVEIRGPAPTPIEKVADEYRVQLWYFTSAVSSTGQRLARMAQKFELPDGVKMMFDVDAVGLR</sequence>
<dbReference type="CDD" id="cd17929">
    <property type="entry name" value="DEXHc_priA"/>
    <property type="match status" value="1"/>
</dbReference>
<dbReference type="GO" id="GO:0003677">
    <property type="term" value="F:DNA binding"/>
    <property type="evidence" value="ECO:0007669"/>
    <property type="project" value="UniProtKB-UniRule"/>
</dbReference>
<evidence type="ECO:0000256" key="2">
    <source>
        <dbReference type="ARBA" id="ARBA00022705"/>
    </source>
</evidence>
<feature type="binding site" evidence="12">
    <location>
        <position position="492"/>
    </location>
    <ligand>
        <name>Zn(2+)</name>
        <dbReference type="ChEBI" id="CHEBI:29105"/>
        <label>1</label>
    </ligand>
</feature>
<dbReference type="GO" id="GO:0006302">
    <property type="term" value="P:double-strand break repair"/>
    <property type="evidence" value="ECO:0007669"/>
    <property type="project" value="InterPro"/>
</dbReference>
<evidence type="ECO:0000256" key="6">
    <source>
        <dbReference type="ARBA" id="ARBA00022806"/>
    </source>
</evidence>
<dbReference type="PANTHER" id="PTHR30580">
    <property type="entry name" value="PRIMOSOMAL PROTEIN N"/>
    <property type="match status" value="1"/>
</dbReference>
<accession>A0A7X1AZT1</accession>
<dbReference type="GO" id="GO:0043138">
    <property type="term" value="F:3'-5' DNA helicase activity"/>
    <property type="evidence" value="ECO:0007669"/>
    <property type="project" value="UniProtKB-EC"/>
</dbReference>
<dbReference type="Pfam" id="PF18319">
    <property type="entry name" value="Zn_ribbon_PriA"/>
    <property type="match status" value="1"/>
</dbReference>
<dbReference type="InterPro" id="IPR001650">
    <property type="entry name" value="Helicase_C-like"/>
</dbReference>
<keyword evidence="7 12" id="KW-0862">Zinc</keyword>
<dbReference type="InterPro" id="IPR040498">
    <property type="entry name" value="PriA_CRR"/>
</dbReference>
<evidence type="ECO:0000256" key="12">
    <source>
        <dbReference type="HAMAP-Rule" id="MF_00983"/>
    </source>
</evidence>
<feature type="binding site" evidence="12">
    <location>
        <position position="489"/>
    </location>
    <ligand>
        <name>Zn(2+)</name>
        <dbReference type="ChEBI" id="CHEBI:29105"/>
        <label>1</label>
    </ligand>
</feature>
<dbReference type="SMART" id="SM00490">
    <property type="entry name" value="HELICc"/>
    <property type="match status" value="1"/>
</dbReference>
<dbReference type="EC" id="5.6.2.4" evidence="12"/>
<keyword evidence="16" id="KW-1185">Reference proteome</keyword>
<dbReference type="InterPro" id="IPR011545">
    <property type="entry name" value="DEAD/DEAH_box_helicase_dom"/>
</dbReference>
<evidence type="ECO:0000256" key="7">
    <source>
        <dbReference type="ARBA" id="ARBA00022833"/>
    </source>
</evidence>
<reference evidence="15 16" key="1">
    <citation type="submission" date="2020-07" db="EMBL/GenBank/DDBJ databases">
        <authorList>
            <person name="Feng X."/>
        </authorList>
    </citation>
    <scope>NUCLEOTIDE SEQUENCE [LARGE SCALE GENOMIC DNA]</scope>
    <source>
        <strain evidence="15 16">JCM14086</strain>
    </source>
</reference>
<dbReference type="HAMAP" id="MF_00983">
    <property type="entry name" value="PriA"/>
    <property type="match status" value="1"/>
</dbReference>
<evidence type="ECO:0000259" key="14">
    <source>
        <dbReference type="PROSITE" id="PS51194"/>
    </source>
</evidence>
<feature type="domain" description="Helicase C-terminal" evidence="14">
    <location>
        <begin position="481"/>
        <end position="662"/>
    </location>
</feature>
<dbReference type="InterPro" id="IPR014001">
    <property type="entry name" value="Helicase_ATP-bd"/>
</dbReference>
<comment type="caution">
    <text evidence="15">The sequence shown here is derived from an EMBL/GenBank/DDBJ whole genome shotgun (WGS) entry which is preliminary data.</text>
</comment>
<evidence type="ECO:0000256" key="10">
    <source>
        <dbReference type="ARBA" id="ARBA00023235"/>
    </source>
</evidence>
<feature type="domain" description="Helicase ATP-binding" evidence="13">
    <location>
        <begin position="227"/>
        <end position="386"/>
    </location>
</feature>
<dbReference type="GO" id="GO:0006310">
    <property type="term" value="P:DNA recombination"/>
    <property type="evidence" value="ECO:0007669"/>
    <property type="project" value="InterPro"/>
</dbReference>
<keyword evidence="9 12" id="KW-0238">DNA-binding</keyword>
<dbReference type="GO" id="GO:0016787">
    <property type="term" value="F:hydrolase activity"/>
    <property type="evidence" value="ECO:0007669"/>
    <property type="project" value="UniProtKB-KW"/>
</dbReference>
<feature type="binding site" evidence="12">
    <location>
        <position position="449"/>
    </location>
    <ligand>
        <name>Zn(2+)</name>
        <dbReference type="ChEBI" id="CHEBI:29105"/>
        <label>1</label>
    </ligand>
</feature>
<evidence type="ECO:0000256" key="9">
    <source>
        <dbReference type="ARBA" id="ARBA00023125"/>
    </source>
</evidence>
<comment type="similarity">
    <text evidence="12">Belongs to the helicase family. PriA subfamily.</text>
</comment>
<keyword evidence="5 12" id="KW-0378">Hydrolase</keyword>
<dbReference type="InterPro" id="IPR042115">
    <property type="entry name" value="PriA_3primeBD_sf"/>
</dbReference>
<dbReference type="Pfam" id="PF17764">
    <property type="entry name" value="PriA_3primeBD"/>
    <property type="match status" value="1"/>
</dbReference>
<proteinExistence type="inferred from homology"/>
<dbReference type="Pfam" id="PF18074">
    <property type="entry name" value="PriA_C"/>
    <property type="match status" value="1"/>
</dbReference>
<dbReference type="InterPro" id="IPR041236">
    <property type="entry name" value="PriA_C"/>
</dbReference>
<keyword evidence="2 12" id="KW-0235">DNA replication</keyword>
<dbReference type="EMBL" id="JACHVA010000080">
    <property type="protein sequence ID" value="MBC2601948.1"/>
    <property type="molecule type" value="Genomic_DNA"/>
</dbReference>
<keyword evidence="4 12" id="KW-0547">Nucleotide-binding</keyword>
<name>A0A7X1AZT1_9BACT</name>
<organism evidence="15 16">
    <name type="scientific">Puniceicoccus vermicola</name>
    <dbReference type="NCBI Taxonomy" id="388746"/>
    <lineage>
        <taxon>Bacteria</taxon>
        <taxon>Pseudomonadati</taxon>
        <taxon>Verrucomicrobiota</taxon>
        <taxon>Opitutia</taxon>
        <taxon>Puniceicoccales</taxon>
        <taxon>Puniceicoccaceae</taxon>
        <taxon>Puniceicoccus</taxon>
    </lineage>
</organism>
<dbReference type="InterPro" id="IPR027417">
    <property type="entry name" value="P-loop_NTPase"/>
</dbReference>
<feature type="binding site" evidence="12">
    <location>
        <position position="458"/>
    </location>
    <ligand>
        <name>Zn(2+)</name>
        <dbReference type="ChEBI" id="CHEBI:29105"/>
        <label>2</label>
    </ligand>
</feature>
<dbReference type="NCBIfam" id="TIGR00595">
    <property type="entry name" value="priA"/>
    <property type="match status" value="1"/>
</dbReference>
<evidence type="ECO:0000313" key="15">
    <source>
        <dbReference type="EMBL" id="MBC2601948.1"/>
    </source>
</evidence>
<dbReference type="GO" id="GO:1990077">
    <property type="term" value="C:primosome complex"/>
    <property type="evidence" value="ECO:0007669"/>
    <property type="project" value="UniProtKB-UniRule"/>
</dbReference>
<evidence type="ECO:0000256" key="4">
    <source>
        <dbReference type="ARBA" id="ARBA00022741"/>
    </source>
</evidence>
<keyword evidence="3 12" id="KW-0479">Metal-binding</keyword>
<dbReference type="GO" id="GO:0006270">
    <property type="term" value="P:DNA replication initiation"/>
    <property type="evidence" value="ECO:0007669"/>
    <property type="project" value="TreeGrafter"/>
</dbReference>
<dbReference type="InterPro" id="IPR005259">
    <property type="entry name" value="PriA"/>
</dbReference>
<evidence type="ECO:0000313" key="16">
    <source>
        <dbReference type="Proteomes" id="UP000525652"/>
    </source>
</evidence>
<keyword evidence="1 12" id="KW-0639">Primosome</keyword>
<evidence type="ECO:0000256" key="1">
    <source>
        <dbReference type="ARBA" id="ARBA00022515"/>
    </source>
</evidence>
<evidence type="ECO:0000259" key="13">
    <source>
        <dbReference type="PROSITE" id="PS51192"/>
    </source>
</evidence>
<dbReference type="SUPFAM" id="SSF52540">
    <property type="entry name" value="P-loop containing nucleoside triphosphate hydrolases"/>
    <property type="match status" value="2"/>
</dbReference>
<dbReference type="Proteomes" id="UP000525652">
    <property type="component" value="Unassembled WGS sequence"/>
</dbReference>
<dbReference type="CDD" id="cd18804">
    <property type="entry name" value="SF2_C_priA"/>
    <property type="match status" value="1"/>
</dbReference>
<dbReference type="PANTHER" id="PTHR30580:SF0">
    <property type="entry name" value="PRIMOSOMAL PROTEIN N"/>
    <property type="match status" value="1"/>
</dbReference>
<feature type="binding site" evidence="12">
    <location>
        <position position="476"/>
    </location>
    <ligand>
        <name>Zn(2+)</name>
        <dbReference type="ChEBI" id="CHEBI:29105"/>
        <label>2</label>
    </ligand>
</feature>
<evidence type="ECO:0000256" key="5">
    <source>
        <dbReference type="ARBA" id="ARBA00022801"/>
    </source>
</evidence>
<comment type="catalytic activity">
    <reaction evidence="12">
        <text>Couples ATP hydrolysis with the unwinding of duplex DNA by translocating in the 3'-5' direction.</text>
        <dbReference type="EC" id="5.6.2.4"/>
    </reaction>
</comment>
<comment type="subunit">
    <text evidence="12">Component of the replication restart primosome.</text>
</comment>
<dbReference type="PROSITE" id="PS51194">
    <property type="entry name" value="HELICASE_CTER"/>
    <property type="match status" value="1"/>
</dbReference>
<dbReference type="SMART" id="SM00487">
    <property type="entry name" value="DEXDc"/>
    <property type="match status" value="1"/>
</dbReference>
<dbReference type="Pfam" id="PF00270">
    <property type="entry name" value="DEAD"/>
    <property type="match status" value="1"/>
</dbReference>